<dbReference type="OrthoDB" id="7161229at2"/>
<dbReference type="Proteomes" id="UP000264310">
    <property type="component" value="Unassembled WGS sequence"/>
</dbReference>
<feature type="compositionally biased region" description="Basic and acidic residues" evidence="1">
    <location>
        <begin position="186"/>
        <end position="225"/>
    </location>
</feature>
<evidence type="ECO:0000256" key="1">
    <source>
        <dbReference type="SAM" id="MobiDB-lite"/>
    </source>
</evidence>
<sequence length="360" mass="38193">MKTGLLVSTAIHGVALTWGLWALGAPDPMVLPDDSLPVDIVSVQEFSQMMRGAEDAPLAETSAVEPTDDSEQPVPDAQNAGQNTVDLDAAPAPRAAPRETIQTAAAEAQPEPVPVPAPVPEPEPQPAPEPEPLPEPVPEAAPETPAEAPPETVEEAETQAEAPPEPAQPRNVPIPGVKPAPPRPVEVAEVKPKPEPKREEKKPEEPKREPPKQQATDEKRFDADKIAALLNTEKSAGGGAKREQQTAALGGRETNASSLSASEIDALRQATKACWYEPSGSFGSEGIVIEVSFELDPDGSLQALPRATASGGDPATRKAYEDSAVRAVRICAQQGRYRLSSATYDAWSELTFNFRPGDTY</sequence>
<evidence type="ECO:0000313" key="2">
    <source>
        <dbReference type="EMBL" id="RFC62955.1"/>
    </source>
</evidence>
<dbReference type="RefSeq" id="WP_116683772.1">
    <property type="nucleotide sequence ID" value="NZ_QURL01000005.1"/>
</dbReference>
<feature type="region of interest" description="Disordered" evidence="1">
    <location>
        <begin position="52"/>
        <end position="260"/>
    </location>
</feature>
<dbReference type="AlphaFoldDB" id="A0A371X155"/>
<evidence type="ECO:0008006" key="4">
    <source>
        <dbReference type="Google" id="ProtNLM"/>
    </source>
</evidence>
<protein>
    <recommendedName>
        <fullName evidence="4">Cell envelope biogenesis protein TolA</fullName>
    </recommendedName>
</protein>
<reference evidence="2 3" key="1">
    <citation type="submission" date="2018-08" db="EMBL/GenBank/DDBJ databases">
        <title>Fulvimarina sp. 85, whole genome shotgun sequence.</title>
        <authorList>
            <person name="Tuo L."/>
        </authorList>
    </citation>
    <scope>NUCLEOTIDE SEQUENCE [LARGE SCALE GENOMIC DNA]</scope>
    <source>
        <strain evidence="2 3">85</strain>
    </source>
</reference>
<comment type="caution">
    <text evidence="2">The sequence shown here is derived from an EMBL/GenBank/DDBJ whole genome shotgun (WGS) entry which is preliminary data.</text>
</comment>
<keyword evidence="3" id="KW-1185">Reference proteome</keyword>
<accession>A0A371X155</accession>
<feature type="compositionally biased region" description="Pro residues" evidence="1">
    <location>
        <begin position="111"/>
        <end position="139"/>
    </location>
</feature>
<gene>
    <name evidence="2" type="ORF">DYI37_13470</name>
</gene>
<proteinExistence type="predicted"/>
<organism evidence="2 3">
    <name type="scientific">Fulvimarina endophytica</name>
    <dbReference type="NCBI Taxonomy" id="2293836"/>
    <lineage>
        <taxon>Bacteria</taxon>
        <taxon>Pseudomonadati</taxon>
        <taxon>Pseudomonadota</taxon>
        <taxon>Alphaproteobacteria</taxon>
        <taxon>Hyphomicrobiales</taxon>
        <taxon>Aurantimonadaceae</taxon>
        <taxon>Fulvimarina</taxon>
    </lineage>
</organism>
<name>A0A371X155_9HYPH</name>
<dbReference type="EMBL" id="QURL01000005">
    <property type="protein sequence ID" value="RFC62955.1"/>
    <property type="molecule type" value="Genomic_DNA"/>
</dbReference>
<feature type="compositionally biased region" description="Low complexity" evidence="1">
    <location>
        <begin position="140"/>
        <end position="151"/>
    </location>
</feature>
<evidence type="ECO:0000313" key="3">
    <source>
        <dbReference type="Proteomes" id="UP000264310"/>
    </source>
</evidence>
<dbReference type="Gene3D" id="3.30.1150.10">
    <property type="match status" value="1"/>
</dbReference>